<evidence type="ECO:0000313" key="1">
    <source>
        <dbReference type="EMBL" id="MCP8937624.1"/>
    </source>
</evidence>
<dbReference type="Gene3D" id="3.40.50.150">
    <property type="entry name" value="Vaccinia Virus protein VP39"/>
    <property type="match status" value="1"/>
</dbReference>
<dbReference type="CDD" id="cd02440">
    <property type="entry name" value="AdoMet_MTases"/>
    <property type="match status" value="1"/>
</dbReference>
<sequence length="271" mass="29836">MADNTASFSGSIPEFYDRDLGPVFFADWAKAMADRVAAHAPERVLETAAGTGIVTRVLRDRLPPRGSLISTDLNAPMLEVARRKISPGEKVEFQPADATSLPFGDASFDAVVCQFGIMFFPDKDKGYGEAFRVLKPGGRFHFSVWDDHRYNPTGRIAHQVIGSFFPKDPPPFYAVPYGYTQLDAIRDSVERAGFQELTVEVMRTDHKLASAADFARGLVYGNPTIDQIRARGGVDPDAVVSALTDAFEREVAPRGGLLPLQVILFETRRPN</sequence>
<gene>
    <name evidence="1" type="ORF">NK718_03780</name>
</gene>
<dbReference type="RefSeq" id="WP_254738785.1">
    <property type="nucleotide sequence ID" value="NZ_JANCLU010000002.1"/>
</dbReference>
<proteinExistence type="predicted"/>
<comment type="caution">
    <text evidence="1">The sequence shown here is derived from an EMBL/GenBank/DDBJ whole genome shotgun (WGS) entry which is preliminary data.</text>
</comment>
<dbReference type="SUPFAM" id="SSF53335">
    <property type="entry name" value="S-adenosyl-L-methionine-dependent methyltransferases"/>
    <property type="match status" value="1"/>
</dbReference>
<accession>A0ABT1L824</accession>
<protein>
    <submittedName>
        <fullName evidence="1">Class I SAM-dependent methyltransferase</fullName>
        <ecNumber evidence="1">2.1.1.-</ecNumber>
    </submittedName>
</protein>
<organism evidence="1 2">
    <name type="scientific">Alsobacter ponti</name>
    <dbReference type="NCBI Taxonomy" id="2962936"/>
    <lineage>
        <taxon>Bacteria</taxon>
        <taxon>Pseudomonadati</taxon>
        <taxon>Pseudomonadota</taxon>
        <taxon>Alphaproteobacteria</taxon>
        <taxon>Hyphomicrobiales</taxon>
        <taxon>Alsobacteraceae</taxon>
        <taxon>Alsobacter</taxon>
    </lineage>
</organism>
<dbReference type="EC" id="2.1.1.-" evidence="1"/>
<dbReference type="GO" id="GO:0032259">
    <property type="term" value="P:methylation"/>
    <property type="evidence" value="ECO:0007669"/>
    <property type="project" value="UniProtKB-KW"/>
</dbReference>
<keyword evidence="1" id="KW-0489">Methyltransferase</keyword>
<keyword evidence="2" id="KW-1185">Reference proteome</keyword>
<dbReference type="EMBL" id="JANCLU010000002">
    <property type="protein sequence ID" value="MCP8937624.1"/>
    <property type="molecule type" value="Genomic_DNA"/>
</dbReference>
<dbReference type="Proteomes" id="UP001205890">
    <property type="component" value="Unassembled WGS sequence"/>
</dbReference>
<dbReference type="InterPro" id="IPR029063">
    <property type="entry name" value="SAM-dependent_MTases_sf"/>
</dbReference>
<keyword evidence="1" id="KW-0808">Transferase</keyword>
<evidence type="ECO:0000313" key="2">
    <source>
        <dbReference type="Proteomes" id="UP001205890"/>
    </source>
</evidence>
<reference evidence="1 2" key="1">
    <citation type="submission" date="2022-07" db="EMBL/GenBank/DDBJ databases">
        <authorList>
            <person name="Li W.-J."/>
            <person name="Deng Q.-Q."/>
        </authorList>
    </citation>
    <scope>NUCLEOTIDE SEQUENCE [LARGE SCALE GENOMIC DNA]</scope>
    <source>
        <strain evidence="1 2">SYSU M60028</strain>
    </source>
</reference>
<name>A0ABT1L824_9HYPH</name>
<dbReference type="PANTHER" id="PTHR43591">
    <property type="entry name" value="METHYLTRANSFERASE"/>
    <property type="match status" value="1"/>
</dbReference>
<dbReference type="GO" id="GO:0008168">
    <property type="term" value="F:methyltransferase activity"/>
    <property type="evidence" value="ECO:0007669"/>
    <property type="project" value="UniProtKB-KW"/>
</dbReference>
<dbReference type="Pfam" id="PF01209">
    <property type="entry name" value="Ubie_methyltran"/>
    <property type="match status" value="1"/>
</dbReference>